<proteinExistence type="inferred from homology"/>
<dbReference type="InterPro" id="IPR029058">
    <property type="entry name" value="AB_hydrolase_fold"/>
</dbReference>
<dbReference type="GeneID" id="85455154"/>
<dbReference type="Gene3D" id="1.10.10.800">
    <property type="match status" value="1"/>
</dbReference>
<comment type="caution">
    <text evidence="3">The sequence shown here is derived from an EMBL/GenBank/DDBJ whole genome shotgun (WGS) entry which is preliminary data.</text>
</comment>
<accession>A0AAJ0A5Z1</accession>
<evidence type="ECO:0000313" key="3">
    <source>
        <dbReference type="EMBL" id="KAK1657126.1"/>
    </source>
</evidence>
<dbReference type="Proteomes" id="UP001224890">
    <property type="component" value="Unassembled WGS sequence"/>
</dbReference>
<comment type="similarity">
    <text evidence="1">Belongs to the polyketide transferase af380 family.</text>
</comment>
<dbReference type="Gene3D" id="3.40.50.1820">
    <property type="entry name" value="alpha/beta hydrolase"/>
    <property type="match status" value="1"/>
</dbReference>
<gene>
    <name evidence="3" type="ORF">BDP55DRAFT_567903</name>
</gene>
<feature type="domain" description="AB hydrolase-1" evidence="2">
    <location>
        <begin position="31"/>
        <end position="274"/>
    </location>
</feature>
<reference evidence="3" key="1">
    <citation type="submission" date="2021-06" db="EMBL/GenBank/DDBJ databases">
        <title>Comparative genomics, transcriptomics and evolutionary studies reveal genomic signatures of adaptation to plant cell wall in hemibiotrophic fungi.</title>
        <authorList>
            <consortium name="DOE Joint Genome Institute"/>
            <person name="Baroncelli R."/>
            <person name="Diaz J.F."/>
            <person name="Benocci T."/>
            <person name="Peng M."/>
            <person name="Battaglia E."/>
            <person name="Haridas S."/>
            <person name="Andreopoulos W."/>
            <person name="Labutti K."/>
            <person name="Pangilinan J."/>
            <person name="Floch G.L."/>
            <person name="Makela M.R."/>
            <person name="Henrissat B."/>
            <person name="Grigoriev I.V."/>
            <person name="Crouch J.A."/>
            <person name="De Vries R.P."/>
            <person name="Sukno S.A."/>
            <person name="Thon M.R."/>
        </authorList>
    </citation>
    <scope>NUCLEOTIDE SEQUENCE</scope>
    <source>
        <strain evidence="3">CBS 193.32</strain>
    </source>
</reference>
<dbReference type="InterPro" id="IPR051411">
    <property type="entry name" value="Polyketide_trans_af380"/>
</dbReference>
<dbReference type="PANTHER" id="PTHR47751:SF2">
    <property type="entry name" value="DLTD N-TERMINAL DOMAIN PROTEIN (AFU_ORTHOLOGUE AFUA_8G00380)-RELATED"/>
    <property type="match status" value="1"/>
</dbReference>
<dbReference type="AlphaFoldDB" id="A0AAJ0A5Z1"/>
<sequence length="297" mass="32635">MAHRQDVEFPTVDGLKLRGNLYPAAQKGPGVILTPGFNSTKEIFVAEIAEFFQHEGFTALVFDPRSIGQSQGSPRNEIDPTRNVEDYHDALTFLKSQELVDSSRIAYWGFSFSGMVALNAAALDKRAKAVVAVSPLTIFEYPGQKWPKVLAKAMRDRESQLSGNEAFTLPMVNESGENPAGFGSGIDKEGFNLIVGAKSLVPDFRMSTTLKSYYHIAAWQPLGMIPYVFPTPVMIVTPENDIVSPAKKQKNLIFDRIEGRNKRHLVVAGKGHMNVLSGSDFAKVLGAQVEFLKSVLS</sequence>
<evidence type="ECO:0000259" key="2">
    <source>
        <dbReference type="Pfam" id="PF00561"/>
    </source>
</evidence>
<dbReference type="SUPFAM" id="SSF53474">
    <property type="entry name" value="alpha/beta-Hydrolases"/>
    <property type="match status" value="1"/>
</dbReference>
<dbReference type="RefSeq" id="XP_060421890.1">
    <property type="nucleotide sequence ID" value="XM_060570628.1"/>
</dbReference>
<name>A0AAJ0A5Z1_9PEZI</name>
<evidence type="ECO:0000313" key="4">
    <source>
        <dbReference type="Proteomes" id="UP001224890"/>
    </source>
</evidence>
<keyword evidence="4" id="KW-1185">Reference proteome</keyword>
<dbReference type="InterPro" id="IPR000073">
    <property type="entry name" value="AB_hydrolase_1"/>
</dbReference>
<dbReference type="EMBL" id="JAHMHR010000103">
    <property type="protein sequence ID" value="KAK1657126.1"/>
    <property type="molecule type" value="Genomic_DNA"/>
</dbReference>
<dbReference type="PANTHER" id="PTHR47751">
    <property type="entry name" value="SUPERFAMILY HYDROLASE, PUTATIVE (AFU_ORTHOLOGUE AFUA_2G16580)-RELATED"/>
    <property type="match status" value="1"/>
</dbReference>
<organism evidence="3 4">
    <name type="scientific">Colletotrichum godetiae</name>
    <dbReference type="NCBI Taxonomy" id="1209918"/>
    <lineage>
        <taxon>Eukaryota</taxon>
        <taxon>Fungi</taxon>
        <taxon>Dikarya</taxon>
        <taxon>Ascomycota</taxon>
        <taxon>Pezizomycotina</taxon>
        <taxon>Sordariomycetes</taxon>
        <taxon>Hypocreomycetidae</taxon>
        <taxon>Glomerellales</taxon>
        <taxon>Glomerellaceae</taxon>
        <taxon>Colletotrichum</taxon>
        <taxon>Colletotrichum acutatum species complex</taxon>
    </lineage>
</organism>
<dbReference type="Pfam" id="PF00561">
    <property type="entry name" value="Abhydrolase_1"/>
    <property type="match status" value="1"/>
</dbReference>
<evidence type="ECO:0000256" key="1">
    <source>
        <dbReference type="ARBA" id="ARBA00029464"/>
    </source>
</evidence>
<protein>
    <submittedName>
        <fullName evidence="3">DltD N-terminal domain protein</fullName>
    </submittedName>
</protein>